<dbReference type="SUPFAM" id="SSF50118">
    <property type="entry name" value="Cell growth inhibitor/plasmid maintenance toxic component"/>
    <property type="match status" value="1"/>
</dbReference>
<dbReference type="EMBL" id="LAZR01002558">
    <property type="protein sequence ID" value="KKN28489.1"/>
    <property type="molecule type" value="Genomic_DNA"/>
</dbReference>
<organism evidence="2">
    <name type="scientific">marine sediment metagenome</name>
    <dbReference type="NCBI Taxonomy" id="412755"/>
    <lineage>
        <taxon>unclassified sequences</taxon>
        <taxon>metagenomes</taxon>
        <taxon>ecological metagenomes</taxon>
    </lineage>
</organism>
<gene>
    <name evidence="2" type="ORF">LCGC14_0853750</name>
</gene>
<reference evidence="2" key="1">
    <citation type="journal article" date="2015" name="Nature">
        <title>Complex archaea that bridge the gap between prokaryotes and eukaryotes.</title>
        <authorList>
            <person name="Spang A."/>
            <person name="Saw J.H."/>
            <person name="Jorgensen S.L."/>
            <person name="Zaremba-Niedzwiedzka K."/>
            <person name="Martijn J."/>
            <person name="Lind A.E."/>
            <person name="van Eijk R."/>
            <person name="Schleper C."/>
            <person name="Guy L."/>
            <person name="Ettema T.J."/>
        </authorList>
    </citation>
    <scope>NUCLEOTIDE SEQUENCE</scope>
</reference>
<keyword evidence="1" id="KW-0175">Coiled coil</keyword>
<evidence type="ECO:0000256" key="1">
    <source>
        <dbReference type="SAM" id="Coils"/>
    </source>
</evidence>
<dbReference type="InterPro" id="IPR003477">
    <property type="entry name" value="PemK-like"/>
</dbReference>
<dbReference type="GO" id="GO:0003677">
    <property type="term" value="F:DNA binding"/>
    <property type="evidence" value="ECO:0007669"/>
    <property type="project" value="InterPro"/>
</dbReference>
<sequence length="190" mass="21819">MYQSPQPFVPVFDWQDLIERGDVVLFRFPVADEDNPSTDDQPKRRPCLVLDVFDRDGTCFVELAYGTSTTTRANRGYEVRVRQRESCHAAGLDKPSRFVCARRVIVSINHPGFDSGTSTRGTLIGRLDPPLIERMNAVRARMQAEADIQAFEREEREEEKRRWQREDRGFLERNRGLTASNIAITKGTTQ</sequence>
<evidence type="ECO:0000313" key="2">
    <source>
        <dbReference type="EMBL" id="KKN28489.1"/>
    </source>
</evidence>
<accession>A0A0F9PEA8</accession>
<proteinExistence type="predicted"/>
<comment type="caution">
    <text evidence="2">The sequence shown here is derived from an EMBL/GenBank/DDBJ whole genome shotgun (WGS) entry which is preliminary data.</text>
</comment>
<name>A0A0F9PEA8_9ZZZZ</name>
<feature type="coiled-coil region" evidence="1">
    <location>
        <begin position="134"/>
        <end position="161"/>
    </location>
</feature>
<evidence type="ECO:0008006" key="3">
    <source>
        <dbReference type="Google" id="ProtNLM"/>
    </source>
</evidence>
<protein>
    <recommendedName>
        <fullName evidence="3">PemK-like protein</fullName>
    </recommendedName>
</protein>
<dbReference type="Pfam" id="PF02452">
    <property type="entry name" value="PemK_toxin"/>
    <property type="match status" value="1"/>
</dbReference>
<dbReference type="AlphaFoldDB" id="A0A0F9PEA8"/>